<protein>
    <submittedName>
        <fullName evidence="2">Uncharacterized protein</fullName>
    </submittedName>
</protein>
<keyword evidence="3" id="KW-1185">Reference proteome</keyword>
<proteinExistence type="predicted"/>
<evidence type="ECO:0000313" key="3">
    <source>
        <dbReference type="Proteomes" id="UP000248012"/>
    </source>
</evidence>
<accession>A0A2V4MWU3</accession>
<dbReference type="EMBL" id="QFVT01000002">
    <property type="protein sequence ID" value="PYC48738.1"/>
    <property type="molecule type" value="Genomic_DNA"/>
</dbReference>
<dbReference type="RefSeq" id="WP_110794319.1">
    <property type="nucleotide sequence ID" value="NZ_KZ826481.1"/>
</dbReference>
<feature type="chain" id="PRO_5016151222" evidence="1">
    <location>
        <begin position="23"/>
        <end position="180"/>
    </location>
</feature>
<keyword evidence="1" id="KW-0732">Signal</keyword>
<dbReference type="Proteomes" id="UP000248012">
    <property type="component" value="Unassembled WGS sequence"/>
</dbReference>
<dbReference type="AlphaFoldDB" id="A0A2V4MWU3"/>
<organism evidence="2 3">
    <name type="scientific">Litorivita pollutaquae</name>
    <dbReference type="NCBI Taxonomy" id="2200892"/>
    <lineage>
        <taxon>Bacteria</taxon>
        <taxon>Pseudomonadati</taxon>
        <taxon>Pseudomonadota</taxon>
        <taxon>Alphaproteobacteria</taxon>
        <taxon>Rhodobacterales</taxon>
        <taxon>Paracoccaceae</taxon>
        <taxon>Litorivita</taxon>
    </lineage>
</organism>
<sequence>MKPFLLSLALIFGAAASGGAQDAQQIALAARIAANGAHEFEGVRHAAEVEGCVLWTYVWKPEGEDPEALWTVFRLEMQGLDFPKQKDGLRYIHIEKFGDHSATMVLFKMRPPFQARHEKPMFRNPKPPFDPSPREAPYHYVFQYKDSGFILHEGVEGPEKAAQFVEDVLDYKRRYCLVMG</sequence>
<evidence type="ECO:0000313" key="2">
    <source>
        <dbReference type="EMBL" id="PYC48738.1"/>
    </source>
</evidence>
<name>A0A2V4MWU3_9RHOB</name>
<evidence type="ECO:0000256" key="1">
    <source>
        <dbReference type="SAM" id="SignalP"/>
    </source>
</evidence>
<reference evidence="2 3" key="1">
    <citation type="submission" date="2018-05" db="EMBL/GenBank/DDBJ databases">
        <title>Oceanovita maritima gen. nov., sp. nov., a marine bacterium in the family Rhodobacteraceae isolated from surface seawater of Lundu port Xiamen, China.</title>
        <authorList>
            <person name="Hetharua B.H."/>
            <person name="Min D."/>
            <person name="Liao H."/>
            <person name="Tian Y."/>
        </authorList>
    </citation>
    <scope>NUCLEOTIDE SEQUENCE [LARGE SCALE GENOMIC DNA]</scope>
    <source>
        <strain evidence="2 3">FSX-11</strain>
    </source>
</reference>
<comment type="caution">
    <text evidence="2">The sequence shown here is derived from an EMBL/GenBank/DDBJ whole genome shotgun (WGS) entry which is preliminary data.</text>
</comment>
<gene>
    <name evidence="2" type="ORF">DI396_01115</name>
</gene>
<dbReference type="OrthoDB" id="7873818at2"/>
<feature type="signal peptide" evidence="1">
    <location>
        <begin position="1"/>
        <end position="22"/>
    </location>
</feature>